<reference evidence="1 2" key="1">
    <citation type="submission" date="2019-05" db="EMBL/GenBank/DDBJ databases">
        <authorList>
            <person name="Pankratov T."/>
            <person name="Grouzdev D."/>
        </authorList>
    </citation>
    <scope>NUCLEOTIDE SEQUENCE [LARGE SCALE GENOMIC DNA]</scope>
    <source>
        <strain evidence="1 2">KEBCLARHB70R</strain>
    </source>
</reference>
<gene>
    <name evidence="1" type="ORF">FE263_14655</name>
</gene>
<dbReference type="InterPro" id="IPR052184">
    <property type="entry name" value="SDR_enzymes"/>
</dbReference>
<dbReference type="PANTHER" id="PTHR45458:SF1">
    <property type="entry name" value="SHORT CHAIN DEHYDROGENASE"/>
    <property type="match status" value="1"/>
</dbReference>
<dbReference type="GO" id="GO:0016616">
    <property type="term" value="F:oxidoreductase activity, acting on the CH-OH group of donors, NAD or NADP as acceptor"/>
    <property type="evidence" value="ECO:0007669"/>
    <property type="project" value="TreeGrafter"/>
</dbReference>
<protein>
    <submittedName>
        <fullName evidence="1">SDR family NAD(P)-dependent oxidoreductase</fullName>
    </submittedName>
</protein>
<dbReference type="PANTHER" id="PTHR45458">
    <property type="entry name" value="SHORT-CHAIN DEHYDROGENASE/REDUCTASE SDR"/>
    <property type="match status" value="1"/>
</dbReference>
<evidence type="ECO:0000313" key="2">
    <source>
        <dbReference type="Proteomes" id="UP000305654"/>
    </source>
</evidence>
<organism evidence="1 2">
    <name type="scientific">Lichenicoccus roseus</name>
    <dbReference type="NCBI Taxonomy" id="2683649"/>
    <lineage>
        <taxon>Bacteria</taxon>
        <taxon>Pseudomonadati</taxon>
        <taxon>Pseudomonadota</taxon>
        <taxon>Alphaproteobacteria</taxon>
        <taxon>Acetobacterales</taxon>
        <taxon>Acetobacteraceae</taxon>
        <taxon>Lichenicoccus</taxon>
    </lineage>
</organism>
<dbReference type="Proteomes" id="UP000305654">
    <property type="component" value="Unassembled WGS sequence"/>
</dbReference>
<sequence>MLALIIGASRGLGLGLAREYLQRGWDVIGTVRPGAAQGPLHALAKEHARLSLAEADVTRPATFAGLDDAVGGRPLDLLFVVAGISNGPGETLSDITDEAFAHILLTNALGPMRAVRALAPLVAKPDGVIAVMTSGLGSVANNTSGGWTGYRASKAALNTMLRSYAAENKGDPRAMLAIDPGWVRTDMGGADATLDVETSARGMANAIAARAGSPGSQYVSYENKDIAW</sequence>
<dbReference type="CDD" id="cd05325">
    <property type="entry name" value="carb_red_sniffer_like_SDR_c"/>
    <property type="match status" value="1"/>
</dbReference>
<keyword evidence="2" id="KW-1185">Reference proteome</keyword>
<dbReference type="SUPFAM" id="SSF51735">
    <property type="entry name" value="NAD(P)-binding Rossmann-fold domains"/>
    <property type="match status" value="1"/>
</dbReference>
<dbReference type="OrthoDB" id="9785826at2"/>
<evidence type="ECO:0000313" key="1">
    <source>
        <dbReference type="EMBL" id="TLU71707.1"/>
    </source>
</evidence>
<dbReference type="EMBL" id="VCDI01000005">
    <property type="protein sequence ID" value="TLU71707.1"/>
    <property type="molecule type" value="Genomic_DNA"/>
</dbReference>
<dbReference type="PRINTS" id="PR00081">
    <property type="entry name" value="GDHRDH"/>
</dbReference>
<dbReference type="Gene3D" id="3.40.50.720">
    <property type="entry name" value="NAD(P)-binding Rossmann-like Domain"/>
    <property type="match status" value="1"/>
</dbReference>
<proteinExistence type="predicted"/>
<dbReference type="AlphaFoldDB" id="A0A5R9J5B8"/>
<accession>A0A5R9J5B8</accession>
<dbReference type="InterPro" id="IPR002347">
    <property type="entry name" value="SDR_fam"/>
</dbReference>
<dbReference type="RefSeq" id="WP_138326777.1">
    <property type="nucleotide sequence ID" value="NZ_VCDI01000005.1"/>
</dbReference>
<dbReference type="Pfam" id="PF00106">
    <property type="entry name" value="adh_short"/>
    <property type="match status" value="1"/>
</dbReference>
<name>A0A5R9J5B8_9PROT</name>
<comment type="caution">
    <text evidence="1">The sequence shown here is derived from an EMBL/GenBank/DDBJ whole genome shotgun (WGS) entry which is preliminary data.</text>
</comment>
<dbReference type="InterPro" id="IPR036291">
    <property type="entry name" value="NAD(P)-bd_dom_sf"/>
</dbReference>